<evidence type="ECO:0000313" key="4">
    <source>
        <dbReference type="Proteomes" id="UP000284842"/>
    </source>
</evidence>
<dbReference type="PROSITE" id="PS50097">
    <property type="entry name" value="BTB"/>
    <property type="match status" value="1"/>
</dbReference>
<dbReference type="SUPFAM" id="SSF54695">
    <property type="entry name" value="POZ domain"/>
    <property type="match status" value="1"/>
</dbReference>
<evidence type="ECO:0000313" key="3">
    <source>
        <dbReference type="EMBL" id="PPR04253.1"/>
    </source>
</evidence>
<name>A0A409YMF0_9AGAR</name>
<feature type="region of interest" description="Disordered" evidence="1">
    <location>
        <begin position="41"/>
        <end position="81"/>
    </location>
</feature>
<keyword evidence="4" id="KW-1185">Reference proteome</keyword>
<feature type="domain" description="BTB" evidence="2">
    <location>
        <begin position="118"/>
        <end position="148"/>
    </location>
</feature>
<dbReference type="Proteomes" id="UP000284842">
    <property type="component" value="Unassembled WGS sequence"/>
</dbReference>
<dbReference type="OrthoDB" id="3218112at2759"/>
<evidence type="ECO:0000256" key="1">
    <source>
        <dbReference type="SAM" id="MobiDB-lite"/>
    </source>
</evidence>
<comment type="caution">
    <text evidence="3">The sequence shown here is derived from an EMBL/GenBank/DDBJ whole genome shotgun (WGS) entry which is preliminary data.</text>
</comment>
<dbReference type="EMBL" id="NHTK01000969">
    <property type="protein sequence ID" value="PPR04253.1"/>
    <property type="molecule type" value="Genomic_DNA"/>
</dbReference>
<proteinExistence type="predicted"/>
<evidence type="ECO:0000259" key="2">
    <source>
        <dbReference type="PROSITE" id="PS50097"/>
    </source>
</evidence>
<dbReference type="STRING" id="181874.A0A409YMF0"/>
<organism evidence="3 4">
    <name type="scientific">Panaeolus cyanescens</name>
    <dbReference type="NCBI Taxonomy" id="181874"/>
    <lineage>
        <taxon>Eukaryota</taxon>
        <taxon>Fungi</taxon>
        <taxon>Dikarya</taxon>
        <taxon>Basidiomycota</taxon>
        <taxon>Agaricomycotina</taxon>
        <taxon>Agaricomycetes</taxon>
        <taxon>Agaricomycetidae</taxon>
        <taxon>Agaricales</taxon>
        <taxon>Agaricineae</taxon>
        <taxon>Galeropsidaceae</taxon>
        <taxon>Panaeolus</taxon>
    </lineage>
</organism>
<dbReference type="AlphaFoldDB" id="A0A409YMF0"/>
<dbReference type="InParanoid" id="A0A409YMF0"/>
<dbReference type="Gene3D" id="3.30.710.10">
    <property type="entry name" value="Potassium Channel Kv1.1, Chain A"/>
    <property type="match status" value="1"/>
</dbReference>
<dbReference type="SMART" id="SM00225">
    <property type="entry name" value="BTB"/>
    <property type="match status" value="1"/>
</dbReference>
<accession>A0A409YMF0</accession>
<dbReference type="InterPro" id="IPR011333">
    <property type="entry name" value="SKP1/BTB/POZ_sf"/>
</dbReference>
<dbReference type="CDD" id="cd18186">
    <property type="entry name" value="BTB_POZ_ZBTB_KLHL-like"/>
    <property type="match status" value="1"/>
</dbReference>
<feature type="region of interest" description="Disordered" evidence="1">
    <location>
        <begin position="473"/>
        <end position="496"/>
    </location>
</feature>
<protein>
    <recommendedName>
        <fullName evidence="2">BTB domain-containing protein</fullName>
    </recommendedName>
</protein>
<feature type="compositionally biased region" description="Low complexity" evidence="1">
    <location>
        <begin position="479"/>
        <end position="496"/>
    </location>
</feature>
<dbReference type="InterPro" id="IPR000210">
    <property type="entry name" value="BTB/POZ_dom"/>
</dbReference>
<gene>
    <name evidence="3" type="ORF">CVT24_013344</name>
</gene>
<reference evidence="3 4" key="1">
    <citation type="journal article" date="2018" name="Evol. Lett.">
        <title>Horizontal gene cluster transfer increased hallucinogenic mushroom diversity.</title>
        <authorList>
            <person name="Reynolds H.T."/>
            <person name="Vijayakumar V."/>
            <person name="Gluck-Thaler E."/>
            <person name="Korotkin H.B."/>
            <person name="Matheny P.B."/>
            <person name="Slot J.C."/>
        </authorList>
    </citation>
    <scope>NUCLEOTIDE SEQUENCE [LARGE SCALE GENOMIC DNA]</scope>
    <source>
        <strain evidence="3 4">2629</strain>
    </source>
</reference>
<sequence>MPLPSTNPKANVAPGSSDREADILAETQSYDHGIILQHQNSSTSTLIRRHQEERDAGNSQTPRASRFSDRRSPSPSMRFSSMSISDRINSQDFRMSTLSTLTIGQYQTCHPTFWFSDGSIVLAVQSTLFKVHKSTLATHSETFADMFNVGQPLIDGQVQGDQNNDEWFDGCRIVKLFDDSVDDWIDLLGAIYQPNHFDDVPSRQFQIRHSSSISTLHSDNPTPTSQKPFNLSAALAFTSGILRLSHKYLIPHLRSRCLSLLAPFFPTTFEDFTVSMPLLNPQFPSSTPSLSNKKRDRDSGPLMTRTSTLLRAINLFHAVDVPQFLPYAYYCLSKLPSKRILHTRDLDPSMSERGELSWREKAMILHGKEQLRLAAAKDTMSCLSGFRRAVGCSSEYEEDGLIQSPMYSHHVALKECDHAARGAWNALLRGDFGSGCSPDTVRGGATAAANAAWASTASLITLNLSATSHASTYAPPVASTSSTGASTTTTTPGALSSLNFPMSTPESIHLTDPLAPFLSWGLLGPPSHSPYPTPHRSYTYPSHSSSSQSSYNYASHLYPSYKTSGEAAMCHVCLNECQIQHYEARRRVWEALPEMFGLGTWEELRRRGTI</sequence>